<dbReference type="Gene3D" id="3.20.20.70">
    <property type="entry name" value="Aldolase class I"/>
    <property type="match status" value="1"/>
</dbReference>
<dbReference type="Pfam" id="PF03537">
    <property type="entry name" value="Glyco_hydro_114"/>
    <property type="match status" value="1"/>
</dbReference>
<reference evidence="3 4" key="1">
    <citation type="journal article" date="2011" name="Mol. Biol. Evol.">
        <title>Comparative genomic analysis of fruiting body formation in Myxococcales.</title>
        <authorList>
            <person name="Huntley S."/>
            <person name="Hamann N."/>
            <person name="Wegener-Feldbrugge S."/>
            <person name="Treuner-Lange A."/>
            <person name="Kube M."/>
            <person name="Reinhardt R."/>
            <person name="Klages S."/>
            <person name="Muller R."/>
            <person name="Ronning C.M."/>
            <person name="Nierman W.C."/>
            <person name="Sogaard-Andersen L."/>
        </authorList>
    </citation>
    <scope>NUCLEOTIDE SEQUENCE [LARGE SCALE GENOMIC DNA]</scope>
    <source>
        <strain evidence="3 4">DW4/3-1</strain>
    </source>
</reference>
<accession>E3FF94</accession>
<protein>
    <submittedName>
        <fullName evidence="3">Conserved uncharacterized protein</fullName>
    </submittedName>
</protein>
<proteinExistence type="predicted"/>
<gene>
    <name evidence="3" type="ordered locus">STAUR_3673</name>
</gene>
<dbReference type="AlphaFoldDB" id="E3FF94"/>
<dbReference type="HOGENOM" id="CLU_014516_0_0_7"/>
<dbReference type="InterPro" id="IPR017853">
    <property type="entry name" value="GH"/>
</dbReference>
<evidence type="ECO:0000313" key="3">
    <source>
        <dbReference type="EMBL" id="ADO71461.1"/>
    </source>
</evidence>
<dbReference type="RefSeq" id="WP_013375858.1">
    <property type="nucleotide sequence ID" value="NC_014623.1"/>
</dbReference>
<dbReference type="PANTHER" id="PTHR35882:SF2">
    <property type="entry name" value="PELA"/>
    <property type="match status" value="1"/>
</dbReference>
<dbReference type="Proteomes" id="UP000001351">
    <property type="component" value="Chromosome"/>
</dbReference>
<dbReference type="OrthoDB" id="7292394at2"/>
<dbReference type="KEGG" id="sur:STAUR_3673"/>
<organism evidence="3 4">
    <name type="scientific">Stigmatella aurantiaca (strain DW4/3-1)</name>
    <dbReference type="NCBI Taxonomy" id="378806"/>
    <lineage>
        <taxon>Bacteria</taxon>
        <taxon>Pseudomonadati</taxon>
        <taxon>Myxococcota</taxon>
        <taxon>Myxococcia</taxon>
        <taxon>Myxococcales</taxon>
        <taxon>Cystobacterineae</taxon>
        <taxon>Archangiaceae</taxon>
        <taxon>Stigmatella</taxon>
    </lineage>
</organism>
<dbReference type="SUPFAM" id="SSF51445">
    <property type="entry name" value="(Trans)glycosidases"/>
    <property type="match status" value="1"/>
</dbReference>
<evidence type="ECO:0000259" key="2">
    <source>
        <dbReference type="Pfam" id="PF03537"/>
    </source>
</evidence>
<keyword evidence="4" id="KW-1185">Reference proteome</keyword>
<evidence type="ECO:0000313" key="4">
    <source>
        <dbReference type="Proteomes" id="UP000001351"/>
    </source>
</evidence>
<dbReference type="EMBL" id="CP002271">
    <property type="protein sequence ID" value="ADO71461.1"/>
    <property type="molecule type" value="Genomic_DNA"/>
</dbReference>
<feature type="chain" id="PRO_5003168915" evidence="1">
    <location>
        <begin position="28"/>
        <end position="830"/>
    </location>
</feature>
<feature type="domain" description="Glycoside-hydrolase family GH114 TIM-barrel" evidence="2">
    <location>
        <begin position="50"/>
        <end position="277"/>
    </location>
</feature>
<dbReference type="InterPro" id="IPR004352">
    <property type="entry name" value="GH114_TIM-barrel"/>
</dbReference>
<dbReference type="PANTHER" id="PTHR35882">
    <property type="entry name" value="PELA"/>
    <property type="match status" value="1"/>
</dbReference>
<dbReference type="STRING" id="378806.STAUR_3673"/>
<dbReference type="InterPro" id="IPR013785">
    <property type="entry name" value="Aldolase_TIM"/>
</dbReference>
<evidence type="ECO:0000256" key="1">
    <source>
        <dbReference type="SAM" id="SignalP"/>
    </source>
</evidence>
<dbReference type="eggNOG" id="COG3868">
    <property type="taxonomic scope" value="Bacteria"/>
</dbReference>
<sequence>MKTRYWQYTVAWVTALAWACASPEVSAEPPATETQSIAFYYGDQVPVAELSHFKQVVLEPGATTPEELKALRANSQVYAYLSVGEVNRNNAAHAQVQPDWIISENAAWGSDVVDPRHAQVRAFLLAQAQALWARGYHGLFLDTLDSPLAVPAPPSVVQARTRALVELLREMHQRLPGVKLLLNRGFELFPEAAPFAAGVVAESLFTGWNAAANRYEPVAEKDRAWLQERLTHLHERHGLPVTVIDYLPPSEREQARTVARSILALGFTPYVTNASLDTLGVGPLEVVPRRVLALYDGAEGAAVQSTLHRLLALPLESLGYTLDYRDVRGELPTMRLAGRYAGVVAWVSGPPLEKPKALRAWLDRQCDDGVRAALFGELGFIQEPGFLARRGLAPVKLEGPVHMGRADALIGFEAPPAPHARSLPILQAASASVRVHLSVRDESNREAAAILSGACGGVAQSPYVLEEGFEGQQRWVLDPFTFLPQALGLEPIPAPDATTENGRRLLVIDIDGEGFGAPAEVLGTPAVGQVLLESLLARHPLPVSMRLPKGALEAPGLRPLARKAARRIHIEEPGHGAPHPAEALLPATPLSLTALSPLMRLEPVKHSREAARTLSPFAYSRLTEVLAWTDHPRRLSPLMISHPVGACTTPAGVRALAKVYSWAQAQPTLPLWRCEYEDRARGFAQATLARTFDGTWQIRGLGALRTLRLPTGWGEPALERSQGVAGFADTPQGRYVSLAAPEAQFVLSETPSAGPRLVWANAPLLDWKQEASTVEVHLRGHLPVALALTGVAQGCRFTGATGTVPGVLADGVTRFHFPTADTGHARLVCF</sequence>
<keyword evidence="1" id="KW-0732">Signal</keyword>
<name>E3FF94_STIAD</name>
<feature type="signal peptide" evidence="1">
    <location>
        <begin position="1"/>
        <end position="27"/>
    </location>
</feature>